<evidence type="ECO:0000256" key="1">
    <source>
        <dbReference type="ARBA" id="ARBA00022737"/>
    </source>
</evidence>
<feature type="domain" description="GPI inositol-deacylase winged helix" evidence="5">
    <location>
        <begin position="368"/>
        <end position="443"/>
    </location>
</feature>
<evidence type="ECO:0000313" key="7">
    <source>
        <dbReference type="EMBL" id="KAF5581874.1"/>
    </source>
</evidence>
<keyword evidence="1" id="KW-0677">Repeat</keyword>
<keyword evidence="2" id="KW-0040">ANK repeat</keyword>
<gene>
    <name evidence="7" type="ORF">FPANT_8742</name>
</gene>
<dbReference type="Gene3D" id="1.25.40.20">
    <property type="entry name" value="Ankyrin repeat-containing domain"/>
    <property type="match status" value="3"/>
</dbReference>
<proteinExistence type="predicted"/>
<dbReference type="Proteomes" id="UP000544095">
    <property type="component" value="Unassembled WGS sequence"/>
</dbReference>
<dbReference type="Gene3D" id="3.40.50.300">
    <property type="entry name" value="P-loop containing nucleotide triphosphate hydrolases"/>
    <property type="match status" value="1"/>
</dbReference>
<sequence length="2054" mass="229498">MVGSQNTNIESGTNHGVVIGHNEGPNTFNIHVREDYGNDDVIRGWLSMVDEKVAFYTYRNGRFPGTGQWLTKHNIFQDWLSGRRKNFFWLGGVAGMGKSILTTAIIEDVNSQAGAADRVAYYFLDYRDKNRKEVRHILASLTKQLSRSCSHIMKAARQKWNEGRAAHNEFQNIPPDEGWLFAVLKEGLSDGALTTLIIDALDECDDQARLVQRLVELCQGIGSLSTFVTSRSRHTEFSSCIDTGLEIHSIFLNEGNSVTEKDIRTYVTSRVKSYQESFRERQFMQRRSKVWKKEDQIINTIVRKSKGIFLLARLHLESILSCQNDKETIEAMDNLPSSIDETYARMLKAIEEDLRRLADNGLALSRFKQVLQWVGGAIRPLKLHELGEALWIDPNREDPDRNEIIIDPTAILKTYQSLVQWNEETGEVSFCHYSLKEFLTTDRCTVRIPVSKEMIVNTDTEESNIDVSTFHLQLEGLDGVNYLLAERCLTYLALADFSHTTKDEEDPTKEYFMLEYSAEHAGTHCRQSKVCDDKTMAIIDRLFFPQSILPLSIFESTGLDQNREFDYVEFPETEDVLDASEYPKYVKQLDVSRNSSSDAESSWTQWGIILAVFCLHFVLAANDRVRALIGVQLVARSGTNVATEPEVISLFGSWLPGVPKQQSFEISWSELSEDSELDSPDSSDFEKVFIDRIRVLILRTLQTSPSYVFDRNVLQAEGISNYMKTRLHLSNDLTEEFDRALTDKMTRLATKVLKSFSDMHPNCKNWIKHYKMAKPLSECDHPWRITPLYFASLSGWLEGVNYIIRRYAGQRVSLHDLNHALRAAATNGSVPVIEALVSAGADVNAEYNCLGSAILSAAFYGHLEAVVALHRLGADVDKDSFVHRPHVAILGGALNAAVVSGNQALVDKLVELGTNLNSAAASHGHSLCKVIEYRRFDVALAMLAQPTNGGKIRPDTLGGYCHSPLHACARQTSPTAVHLMGVMLERSENVDAGCYPWGTALQVACYVSTQPMVACLIEKCAHINAPRGIYGNAIQAAAMGITESNLPLLLQRGADPNSPGTDLASYSEDCRKLGHWGRNISLLGRHGFPDISWHGPFQGVGEYFDRMWDHQFPILGFYGPLLANTVRLCNAYHCKHLMLLENEPTHQSFHLGNPLQAAAAANNYRCVKALLQSPKIDVNTVNGVFGTALQAAAYAGFMDIVELLLSGEDCHGRADVNTAGGFFTFALSAAVATHNSEIVRLLMREGANIYAEDDHGWSSKTWALYMHDSTIMSIVGNEDANFRSFGKLPTGWETDKQIPHLIISDNRCRARYSDDPEILEMNIDGFHGVKKCNFELSSTILANHPIPACCNWFFTIEIINMGEGGEERPITIGISDGLLPRFYEVGSKPRSCGYQSTTGKCFASGEVVGELAPFSAGDTVGCGFNSERDILTFTLGEKRLESASLDKASLLILERIQTMESNVLKQLVDATATGPLRAPSAISATPASQQRPRSWNQWPSGDIIMSWNALREPITRCGQHRHWELYRNELLSSPDGSSETPGPSPSIKAEFARPDAATDSLDYDQVMSDDIPADSTPESANLTASLIRSYVVNIHSKSPILDLDFLKDLEDRLLRDGEIQNWPVQKQLPTGLHPPDMAILLLVLALGEVSARTSPEKQPLGQSHYITLALPWLGVTAFSNSSPIKDLQAQLLLASYQMWILRPWKAWCYVEAAAAKAETMLLRYPDILEQKLSHRVLWATAKMQLELTEEVYPHLGLLKSGRLGHLIQSTPIPPPPPRPFEWPSIGSQLDTDTWYYYLAETSSRRLVERIKAELYSEESAGSSITSSYPLACEFERQINEWMSSLPADLRVASQLSSEFSPGTIETLEQSIKHRMRKVLVDRQGQLMMLVFRPFLAALADTDSNTNESGAYPDSLLKGTAKYLYYTMKFLHQQSEQPVRHYGCWLLARNVWSAAISLIAACHLPNVISYMDSSEPEIQTPDIASPMSQGSVMPTIFGGSFSQHALEACQHAYHQLRLWDKESASLSFCADQLWALIVDAQWHENRSIGNDMQVY</sequence>
<dbReference type="InterPro" id="IPR013320">
    <property type="entry name" value="ConA-like_dom_sf"/>
</dbReference>
<dbReference type="SMART" id="SM00248">
    <property type="entry name" value="ANK"/>
    <property type="match status" value="10"/>
</dbReference>
<dbReference type="Pfam" id="PF24883">
    <property type="entry name" value="NPHP3_N"/>
    <property type="match status" value="1"/>
</dbReference>
<dbReference type="Gene3D" id="2.60.120.920">
    <property type="match status" value="1"/>
</dbReference>
<evidence type="ECO:0000256" key="2">
    <source>
        <dbReference type="PROSITE-ProRule" id="PRU00023"/>
    </source>
</evidence>
<keyword evidence="8" id="KW-1185">Reference proteome</keyword>
<dbReference type="PROSITE" id="PS50088">
    <property type="entry name" value="ANK_REPEAT"/>
    <property type="match status" value="2"/>
</dbReference>
<name>A0A8H5NXE4_9HYPO</name>
<dbReference type="InterPro" id="IPR003877">
    <property type="entry name" value="SPRY_dom"/>
</dbReference>
<dbReference type="SUPFAM" id="SSF52540">
    <property type="entry name" value="P-loop containing nucleoside triphosphate hydrolases"/>
    <property type="match status" value="1"/>
</dbReference>
<dbReference type="Pfam" id="PF00622">
    <property type="entry name" value="SPRY"/>
    <property type="match status" value="1"/>
</dbReference>
<feature type="domain" description="Nephrocystin 3-like N-terminal" evidence="6">
    <location>
        <begin position="65"/>
        <end position="231"/>
    </location>
</feature>
<feature type="region of interest" description="Disordered" evidence="3">
    <location>
        <begin position="1532"/>
        <end position="1554"/>
    </location>
</feature>
<dbReference type="CDD" id="cd12885">
    <property type="entry name" value="SPRY_RanBP_like"/>
    <property type="match status" value="1"/>
</dbReference>
<dbReference type="InterPro" id="IPR054471">
    <property type="entry name" value="GPIID_WHD"/>
</dbReference>
<dbReference type="InterPro" id="IPR043136">
    <property type="entry name" value="B30.2/SPRY_sf"/>
</dbReference>
<dbReference type="Pfam" id="PF22939">
    <property type="entry name" value="WHD_GPIID"/>
    <property type="match status" value="1"/>
</dbReference>
<dbReference type="EMBL" id="JAAOAR010000454">
    <property type="protein sequence ID" value="KAF5581874.1"/>
    <property type="molecule type" value="Genomic_DNA"/>
</dbReference>
<dbReference type="InterPro" id="IPR036770">
    <property type="entry name" value="Ankyrin_rpt-contain_sf"/>
</dbReference>
<dbReference type="InterPro" id="IPR002110">
    <property type="entry name" value="Ankyrin_rpt"/>
</dbReference>
<evidence type="ECO:0000259" key="5">
    <source>
        <dbReference type="Pfam" id="PF22939"/>
    </source>
</evidence>
<feature type="compositionally biased region" description="Polar residues" evidence="3">
    <location>
        <begin position="1532"/>
        <end position="1541"/>
    </location>
</feature>
<feature type="repeat" description="ANK" evidence="2">
    <location>
        <begin position="1226"/>
        <end position="1254"/>
    </location>
</feature>
<evidence type="ECO:0000259" key="6">
    <source>
        <dbReference type="Pfam" id="PF24883"/>
    </source>
</evidence>
<dbReference type="SUPFAM" id="SSF48403">
    <property type="entry name" value="Ankyrin repeat"/>
    <property type="match status" value="2"/>
</dbReference>
<evidence type="ECO:0000256" key="3">
    <source>
        <dbReference type="SAM" id="MobiDB-lite"/>
    </source>
</evidence>
<dbReference type="CDD" id="cd12148">
    <property type="entry name" value="fungal_TF_MHR"/>
    <property type="match status" value="1"/>
</dbReference>
<dbReference type="InterPro" id="IPR056884">
    <property type="entry name" value="NPHP3-like_N"/>
</dbReference>
<reference evidence="7 8" key="1">
    <citation type="submission" date="2020-05" db="EMBL/GenBank/DDBJ databases">
        <title>Identification and distribution of gene clusters putatively required for synthesis of sphingolipid metabolism inhibitors in phylogenetically diverse species of the filamentous fungus Fusarium.</title>
        <authorList>
            <person name="Kim H.-S."/>
            <person name="Busman M."/>
            <person name="Brown D.W."/>
            <person name="Divon H."/>
            <person name="Uhlig S."/>
            <person name="Proctor R.H."/>
        </authorList>
    </citation>
    <scope>NUCLEOTIDE SEQUENCE [LARGE SCALE GENOMIC DNA]</scope>
    <source>
        <strain evidence="7 8">NRRL 25211</strain>
    </source>
</reference>
<dbReference type="PANTHER" id="PTHR10039:SF16">
    <property type="entry name" value="GPI INOSITOL-DEACYLASE"/>
    <property type="match status" value="1"/>
</dbReference>
<organism evidence="7 8">
    <name type="scientific">Fusarium pseudoanthophilum</name>
    <dbReference type="NCBI Taxonomy" id="48495"/>
    <lineage>
        <taxon>Eukaryota</taxon>
        <taxon>Fungi</taxon>
        <taxon>Dikarya</taxon>
        <taxon>Ascomycota</taxon>
        <taxon>Pezizomycotina</taxon>
        <taxon>Sordariomycetes</taxon>
        <taxon>Hypocreomycetidae</taxon>
        <taxon>Hypocreales</taxon>
        <taxon>Nectriaceae</taxon>
        <taxon>Fusarium</taxon>
        <taxon>Fusarium fujikuroi species complex</taxon>
    </lineage>
</organism>
<protein>
    <submittedName>
        <fullName evidence="7">Ankyrin repeat-containing protein</fullName>
    </submittedName>
</protein>
<accession>A0A8H5NXE4</accession>
<evidence type="ECO:0000313" key="8">
    <source>
        <dbReference type="Proteomes" id="UP000544095"/>
    </source>
</evidence>
<dbReference type="InterPro" id="IPR044736">
    <property type="entry name" value="Gid1/RanBPM/SPLA_SPRY"/>
</dbReference>
<feature type="repeat" description="ANK" evidence="2">
    <location>
        <begin position="816"/>
        <end position="848"/>
    </location>
</feature>
<feature type="domain" description="SPRY" evidence="4">
    <location>
        <begin position="1353"/>
        <end position="1441"/>
    </location>
</feature>
<comment type="caution">
    <text evidence="7">The sequence shown here is derived from an EMBL/GenBank/DDBJ whole genome shotgun (WGS) entry which is preliminary data.</text>
</comment>
<dbReference type="InterPro" id="IPR027417">
    <property type="entry name" value="P-loop_NTPase"/>
</dbReference>
<dbReference type="PROSITE" id="PS50297">
    <property type="entry name" value="ANK_REP_REGION"/>
    <property type="match status" value="1"/>
</dbReference>
<dbReference type="PANTHER" id="PTHR10039">
    <property type="entry name" value="AMELOGENIN"/>
    <property type="match status" value="1"/>
</dbReference>
<evidence type="ECO:0000259" key="4">
    <source>
        <dbReference type="Pfam" id="PF00622"/>
    </source>
</evidence>
<dbReference type="SUPFAM" id="SSF49899">
    <property type="entry name" value="Concanavalin A-like lectins/glucanases"/>
    <property type="match status" value="1"/>
</dbReference>
<dbReference type="Pfam" id="PF12796">
    <property type="entry name" value="Ank_2"/>
    <property type="match status" value="1"/>
</dbReference>